<comment type="caution">
    <text evidence="9">The sequence shown here is derived from an EMBL/GenBank/DDBJ whole genome shotgun (WGS) entry which is preliminary data.</text>
</comment>
<dbReference type="PANTHER" id="PTHR42711:SF5">
    <property type="entry name" value="ABC TRANSPORTER ATP-BINDING PROTEIN NATA"/>
    <property type="match status" value="1"/>
</dbReference>
<dbReference type="InterPro" id="IPR003439">
    <property type="entry name" value="ABC_transporter-like_ATP-bd"/>
</dbReference>
<dbReference type="PANTHER" id="PTHR42711">
    <property type="entry name" value="ABC TRANSPORTER ATP-BINDING PROTEIN"/>
    <property type="match status" value="1"/>
</dbReference>
<dbReference type="Proteomes" id="UP001501391">
    <property type="component" value="Unassembled WGS sequence"/>
</dbReference>
<dbReference type="PROSITE" id="PS50893">
    <property type="entry name" value="ABC_TRANSPORTER_2"/>
    <property type="match status" value="1"/>
</dbReference>
<dbReference type="PROSITE" id="PS00211">
    <property type="entry name" value="ABC_TRANSPORTER_1"/>
    <property type="match status" value="1"/>
</dbReference>
<dbReference type="InterPro" id="IPR050763">
    <property type="entry name" value="ABC_transporter_ATP-binding"/>
</dbReference>
<dbReference type="InterPro" id="IPR003593">
    <property type="entry name" value="AAA+_ATPase"/>
</dbReference>
<evidence type="ECO:0000313" key="9">
    <source>
        <dbReference type="EMBL" id="GAA2195820.1"/>
    </source>
</evidence>
<dbReference type="InterPro" id="IPR027417">
    <property type="entry name" value="P-loop_NTPase"/>
</dbReference>
<dbReference type="SUPFAM" id="SSF52540">
    <property type="entry name" value="P-loop containing nucleoside triphosphate hydrolases"/>
    <property type="match status" value="1"/>
</dbReference>
<gene>
    <name evidence="9" type="ORF">GCM10009787_27500</name>
</gene>
<sequence length="337" mass="36476">MTRRPSSTADTAPDGRRQDLPTVPHAVHTRGLAKTYPGGQDAVRGVDLSVAAGEMFAFLGPNGAGKSTTVSLLCALNRPSAGEAWVAGANVRTQPHLVRRRVGVLFQHSAPEPDLTCAQSLHLHARLHGLSRSRSRARTTQVLSTAGLTELRHARVRTLSGGMRRRLDIARALLHAPRVLFLDEPTAGLDPPARARLWRHLRGLREEEHITVFVTTHYLEEAEYCDRVAIIDHGRIVAHGTPADLKSALGRETVRLRTSDNRQAAIVLRTAHGLTALDSGGEITVPVAGSPAWLPRLCATLGAHGVHTHEAAATVPTLEDVFFHHTGRPYDPQSPTP</sequence>
<dbReference type="SMART" id="SM00382">
    <property type="entry name" value="AAA"/>
    <property type="match status" value="1"/>
</dbReference>
<protein>
    <submittedName>
        <fullName evidence="9">Daunorubicin resistance protein DrrA family ABC transporter ATP-binding protein</fullName>
    </submittedName>
</protein>
<feature type="region of interest" description="Disordered" evidence="7">
    <location>
        <begin position="1"/>
        <end position="22"/>
    </location>
</feature>
<dbReference type="EMBL" id="BAAAOQ010000008">
    <property type="protein sequence ID" value="GAA2195820.1"/>
    <property type="molecule type" value="Genomic_DNA"/>
</dbReference>
<name>A0ABN3BHD2_9ACTN</name>
<organism evidence="9 10">
    <name type="scientific">Streptomyces bangladeshensis</name>
    <dbReference type="NCBI Taxonomy" id="295352"/>
    <lineage>
        <taxon>Bacteria</taxon>
        <taxon>Bacillati</taxon>
        <taxon>Actinomycetota</taxon>
        <taxon>Actinomycetes</taxon>
        <taxon>Kitasatosporales</taxon>
        <taxon>Streptomycetaceae</taxon>
        <taxon>Streptomyces</taxon>
    </lineage>
</organism>
<evidence type="ECO:0000256" key="3">
    <source>
        <dbReference type="ARBA" id="ARBA00022448"/>
    </source>
</evidence>
<evidence type="ECO:0000256" key="7">
    <source>
        <dbReference type="SAM" id="MobiDB-lite"/>
    </source>
</evidence>
<evidence type="ECO:0000256" key="4">
    <source>
        <dbReference type="ARBA" id="ARBA00022741"/>
    </source>
</evidence>
<dbReference type="GO" id="GO:0005524">
    <property type="term" value="F:ATP binding"/>
    <property type="evidence" value="ECO:0007669"/>
    <property type="project" value="UniProtKB-KW"/>
</dbReference>
<evidence type="ECO:0000256" key="6">
    <source>
        <dbReference type="ARBA" id="ARBA00023251"/>
    </source>
</evidence>
<comment type="similarity">
    <text evidence="2">Belongs to the ABC transporter superfamily.</text>
</comment>
<evidence type="ECO:0000313" key="10">
    <source>
        <dbReference type="Proteomes" id="UP001501391"/>
    </source>
</evidence>
<dbReference type="InterPro" id="IPR017871">
    <property type="entry name" value="ABC_transporter-like_CS"/>
</dbReference>
<keyword evidence="10" id="KW-1185">Reference proteome</keyword>
<dbReference type="Gene3D" id="3.40.50.300">
    <property type="entry name" value="P-loop containing nucleotide triphosphate hydrolases"/>
    <property type="match status" value="1"/>
</dbReference>
<evidence type="ECO:0000256" key="2">
    <source>
        <dbReference type="ARBA" id="ARBA00005417"/>
    </source>
</evidence>
<reference evidence="9 10" key="1">
    <citation type="journal article" date="2019" name="Int. J. Syst. Evol. Microbiol.">
        <title>The Global Catalogue of Microorganisms (GCM) 10K type strain sequencing project: providing services to taxonomists for standard genome sequencing and annotation.</title>
        <authorList>
            <consortium name="The Broad Institute Genomics Platform"/>
            <consortium name="The Broad Institute Genome Sequencing Center for Infectious Disease"/>
            <person name="Wu L."/>
            <person name="Ma J."/>
        </authorList>
    </citation>
    <scope>NUCLEOTIDE SEQUENCE [LARGE SCALE GENOMIC DNA]</scope>
    <source>
        <strain evidence="9 10">JCM 14924</strain>
    </source>
</reference>
<keyword evidence="4" id="KW-0547">Nucleotide-binding</keyword>
<comment type="subcellular location">
    <subcellularLocation>
        <location evidence="1">Cell membrane</location>
        <topology evidence="1">Peripheral membrane protein</topology>
    </subcellularLocation>
</comment>
<feature type="compositionally biased region" description="Polar residues" evidence="7">
    <location>
        <begin position="1"/>
        <end position="10"/>
    </location>
</feature>
<evidence type="ECO:0000256" key="1">
    <source>
        <dbReference type="ARBA" id="ARBA00004202"/>
    </source>
</evidence>
<keyword evidence="3" id="KW-0813">Transport</keyword>
<feature type="domain" description="ABC transporter" evidence="8">
    <location>
        <begin position="27"/>
        <end position="258"/>
    </location>
</feature>
<evidence type="ECO:0000256" key="5">
    <source>
        <dbReference type="ARBA" id="ARBA00022840"/>
    </source>
</evidence>
<dbReference type="Pfam" id="PF00005">
    <property type="entry name" value="ABC_tran"/>
    <property type="match status" value="1"/>
</dbReference>
<accession>A0ABN3BHD2</accession>
<keyword evidence="6" id="KW-0046">Antibiotic resistance</keyword>
<dbReference type="RefSeq" id="WP_079081401.1">
    <property type="nucleotide sequence ID" value="NZ_BAAAOQ010000008.1"/>
</dbReference>
<proteinExistence type="inferred from homology"/>
<evidence type="ECO:0000259" key="8">
    <source>
        <dbReference type="PROSITE" id="PS50893"/>
    </source>
</evidence>
<keyword evidence="5 9" id="KW-0067">ATP-binding</keyword>